<organism evidence="8 9">
    <name type="scientific">Kalanchoe fedtschenkoi</name>
    <name type="common">Lavender scallops</name>
    <name type="synonym">South American air plant</name>
    <dbReference type="NCBI Taxonomy" id="63787"/>
    <lineage>
        <taxon>Eukaryota</taxon>
        <taxon>Viridiplantae</taxon>
        <taxon>Streptophyta</taxon>
        <taxon>Embryophyta</taxon>
        <taxon>Tracheophyta</taxon>
        <taxon>Spermatophyta</taxon>
        <taxon>Magnoliopsida</taxon>
        <taxon>eudicotyledons</taxon>
        <taxon>Gunneridae</taxon>
        <taxon>Pentapetalae</taxon>
        <taxon>Saxifragales</taxon>
        <taxon>Crassulaceae</taxon>
        <taxon>Kalanchoe</taxon>
    </lineage>
</organism>
<evidence type="ECO:0000313" key="8">
    <source>
        <dbReference type="EnsemblPlants" id="Kaladp0090s0074.1.v1.1.CDS.1"/>
    </source>
</evidence>
<dbReference type="PROSITE" id="PS50888">
    <property type="entry name" value="BHLH"/>
    <property type="match status" value="1"/>
</dbReference>
<dbReference type="GO" id="GO:0005634">
    <property type="term" value="C:nucleus"/>
    <property type="evidence" value="ECO:0007669"/>
    <property type="project" value="UniProtKB-SubCell"/>
</dbReference>
<dbReference type="Pfam" id="PF00010">
    <property type="entry name" value="HLH"/>
    <property type="match status" value="1"/>
</dbReference>
<keyword evidence="9" id="KW-1185">Reference proteome</keyword>
<dbReference type="GO" id="GO:0003700">
    <property type="term" value="F:DNA-binding transcription factor activity"/>
    <property type="evidence" value="ECO:0007669"/>
    <property type="project" value="InterPro"/>
</dbReference>
<accession>A0A7N0UXV8</accession>
<evidence type="ECO:0000256" key="5">
    <source>
        <dbReference type="RuleBase" id="RU369104"/>
    </source>
</evidence>
<dbReference type="GO" id="GO:0000976">
    <property type="term" value="F:transcription cis-regulatory region binding"/>
    <property type="evidence" value="ECO:0007669"/>
    <property type="project" value="TreeGrafter"/>
</dbReference>
<evidence type="ECO:0000313" key="9">
    <source>
        <dbReference type="Proteomes" id="UP000594263"/>
    </source>
</evidence>
<dbReference type="InterPro" id="IPR045084">
    <property type="entry name" value="AIB/MYC-like"/>
</dbReference>
<dbReference type="InterPro" id="IPR025610">
    <property type="entry name" value="MYC/MYB_N"/>
</dbReference>
<feature type="domain" description="BHLH" evidence="7">
    <location>
        <begin position="282"/>
        <end position="331"/>
    </location>
</feature>
<reference evidence="8" key="1">
    <citation type="submission" date="2021-01" db="UniProtKB">
        <authorList>
            <consortium name="EnsemblPlants"/>
        </authorList>
    </citation>
    <scope>IDENTIFICATION</scope>
</reference>
<dbReference type="Proteomes" id="UP000594263">
    <property type="component" value="Unplaced"/>
</dbReference>
<dbReference type="Gramene" id="Kaladp0090s0074.1.v1.1">
    <property type="protein sequence ID" value="Kaladp0090s0074.1.v1.1.CDS.1"/>
    <property type="gene ID" value="Kaladp0090s0074.v1.1"/>
</dbReference>
<keyword evidence="3 5" id="KW-0804">Transcription</keyword>
<dbReference type="InterPro" id="IPR036638">
    <property type="entry name" value="HLH_DNA-bd_sf"/>
</dbReference>
<dbReference type="SUPFAM" id="SSF47459">
    <property type="entry name" value="HLH, helix-loop-helix DNA-binding domain"/>
    <property type="match status" value="1"/>
</dbReference>
<feature type="region of interest" description="Disordered" evidence="6">
    <location>
        <begin position="262"/>
        <end position="286"/>
    </location>
</feature>
<sequence length="472" mass="52322">MEEQEELVISNTRQPPSCSSTCLSHDPRLNTNNLHLFTLHQKLQMLLEVETPYSMTCWSHAIFWQLTTTAAARPYLAWGDGHIRTSSQYNNSTMQKCQWFYMTSVGKSFTSGDGTVVTQAASGSQPYLWLLLNGNTYNCTRANQARINGIQTFVCVPVDGGVLELASCHAVPDSWLLLRQVIEPLFDSHPNHDRPFFSMPAGCFDDVSFSDIPIISGEKSDDPARDDDDNLDLSRVAKTEMMALAHASSDLDCLFMDSSSSSRKLNQKRRAGRKPAMMQKDAQPVNHVEAERMRREKLNHRFYALRAVVPNVSRMDKASLLSDAVLYINELCCKVAHLESSLSKLQASPSSLNNNNNNNSSSSDTTQMMAKQLLPSSSSSCLSLASDDSHNVEVEVRVVGGDAMIRVISEDVDYPAARLMCALREMGLVIHHASVSCVNELVIQDVLVRVPPGACNEEAYLKSVLIKILETP</sequence>
<comment type="subcellular location">
    <subcellularLocation>
        <location evidence="1 5">Nucleus</location>
    </subcellularLocation>
</comment>
<evidence type="ECO:0000256" key="4">
    <source>
        <dbReference type="ARBA" id="ARBA00023242"/>
    </source>
</evidence>
<evidence type="ECO:0000256" key="2">
    <source>
        <dbReference type="ARBA" id="ARBA00023015"/>
    </source>
</evidence>
<proteinExistence type="predicted"/>
<evidence type="ECO:0000256" key="6">
    <source>
        <dbReference type="SAM" id="MobiDB-lite"/>
    </source>
</evidence>
<dbReference type="GO" id="GO:0046983">
    <property type="term" value="F:protein dimerization activity"/>
    <property type="evidence" value="ECO:0007669"/>
    <property type="project" value="InterPro"/>
</dbReference>
<dbReference type="PANTHER" id="PTHR11514:SF40">
    <property type="entry name" value="TRANSCRIPTION FACTOR BHLH14"/>
    <property type="match status" value="1"/>
</dbReference>
<evidence type="ECO:0000259" key="7">
    <source>
        <dbReference type="PROSITE" id="PS50888"/>
    </source>
</evidence>
<protein>
    <recommendedName>
        <fullName evidence="5">Transcription factor</fullName>
        <shortName evidence="5">bHLH transcription factor</shortName>
    </recommendedName>
    <alternativeName>
        <fullName evidence="5">Basic helix-loop-helix protein</fullName>
    </alternativeName>
</protein>
<evidence type="ECO:0000256" key="3">
    <source>
        <dbReference type="ARBA" id="ARBA00023163"/>
    </source>
</evidence>
<dbReference type="Gene3D" id="4.10.280.10">
    <property type="entry name" value="Helix-loop-helix DNA-binding domain"/>
    <property type="match status" value="1"/>
</dbReference>
<dbReference type="Pfam" id="PF14215">
    <property type="entry name" value="bHLH-MYC_N"/>
    <property type="match status" value="1"/>
</dbReference>
<dbReference type="AlphaFoldDB" id="A0A7N0UXV8"/>
<keyword evidence="2 5" id="KW-0805">Transcription regulation</keyword>
<dbReference type="InterPro" id="IPR011598">
    <property type="entry name" value="bHLH_dom"/>
</dbReference>
<feature type="region of interest" description="Disordered" evidence="6">
    <location>
        <begin position="347"/>
        <end position="367"/>
    </location>
</feature>
<feature type="compositionally biased region" description="Low complexity" evidence="6">
    <location>
        <begin position="347"/>
        <end position="363"/>
    </location>
</feature>
<keyword evidence="4 5" id="KW-0539">Nucleus</keyword>
<dbReference type="EnsemblPlants" id="Kaladp0090s0074.1.v1.1">
    <property type="protein sequence ID" value="Kaladp0090s0074.1.v1.1.CDS.1"/>
    <property type="gene ID" value="Kaladp0090s0074.v1.1"/>
</dbReference>
<name>A0A7N0UXV8_KALFE</name>
<dbReference type="PANTHER" id="PTHR11514">
    <property type="entry name" value="MYC"/>
    <property type="match status" value="1"/>
</dbReference>
<dbReference type="SMART" id="SM00353">
    <property type="entry name" value="HLH"/>
    <property type="match status" value="1"/>
</dbReference>
<evidence type="ECO:0000256" key="1">
    <source>
        <dbReference type="ARBA" id="ARBA00004123"/>
    </source>
</evidence>